<sequence>MEITVQILLGLVSLICLLGGLNLLRKGAFAFLPEGYPPVPVLDNLMRFLSGIYFSMGFLLIWVIYTIHEHYTLIYFLGFVVMFSGMGRLLSYIKVGSAGKYFVNIMWFEILLGVAIMVTQFFR</sequence>
<evidence type="ECO:0000256" key="1">
    <source>
        <dbReference type="SAM" id="Phobius"/>
    </source>
</evidence>
<dbReference type="EMBL" id="QWIU01000002">
    <property type="protein sequence ID" value="RNA62096.1"/>
    <property type="molecule type" value="Genomic_DNA"/>
</dbReference>
<feature type="transmembrane region" description="Helical" evidence="1">
    <location>
        <begin position="6"/>
        <end position="24"/>
    </location>
</feature>
<gene>
    <name evidence="2" type="ORF">D1631_09210</name>
</gene>
<proteinExistence type="predicted"/>
<dbReference type="AlphaFoldDB" id="A0A3M7TGJ0"/>
<feature type="transmembrane region" description="Helical" evidence="1">
    <location>
        <begin position="102"/>
        <end position="122"/>
    </location>
</feature>
<accession>A0A3M7TGJ0</accession>
<dbReference type="RefSeq" id="WP_122636189.1">
    <property type="nucleotide sequence ID" value="NZ_QWIU01000002.1"/>
</dbReference>
<feature type="transmembrane region" description="Helical" evidence="1">
    <location>
        <begin position="45"/>
        <end position="65"/>
    </location>
</feature>
<name>A0A3M7TGJ0_9FLAO</name>
<dbReference type="InterPro" id="IPR025597">
    <property type="entry name" value="DUF4345"/>
</dbReference>
<reference evidence="2 3" key="1">
    <citation type="submission" date="2018-08" db="EMBL/GenBank/DDBJ databases">
        <title>Chryseobacterium nematophagum: a novel matrix digesting pathogen of nematodes.</title>
        <authorList>
            <person name="Page A."/>
            <person name="Roberts M."/>
            <person name="Felix M.-A."/>
            <person name="Weir W."/>
        </authorList>
    </citation>
    <scope>NUCLEOTIDE SEQUENCE [LARGE SCALE GENOMIC DNA]</scope>
    <source>
        <strain evidence="2 3">JUb129</strain>
    </source>
</reference>
<dbReference type="Pfam" id="PF14248">
    <property type="entry name" value="DUF4345"/>
    <property type="match status" value="1"/>
</dbReference>
<evidence type="ECO:0000313" key="2">
    <source>
        <dbReference type="EMBL" id="RNA62096.1"/>
    </source>
</evidence>
<feature type="transmembrane region" description="Helical" evidence="1">
    <location>
        <begin position="71"/>
        <end position="90"/>
    </location>
</feature>
<keyword evidence="1" id="KW-1133">Transmembrane helix</keyword>
<evidence type="ECO:0000313" key="3">
    <source>
        <dbReference type="Proteomes" id="UP000278775"/>
    </source>
</evidence>
<dbReference type="Proteomes" id="UP000278775">
    <property type="component" value="Unassembled WGS sequence"/>
</dbReference>
<keyword evidence="1" id="KW-0812">Transmembrane</keyword>
<keyword evidence="1" id="KW-0472">Membrane</keyword>
<organism evidence="2 3">
    <name type="scientific">Chryseobacterium nematophagum</name>
    <dbReference type="NCBI Taxonomy" id="2305228"/>
    <lineage>
        <taxon>Bacteria</taxon>
        <taxon>Pseudomonadati</taxon>
        <taxon>Bacteroidota</taxon>
        <taxon>Flavobacteriia</taxon>
        <taxon>Flavobacteriales</taxon>
        <taxon>Weeksellaceae</taxon>
        <taxon>Chryseobacterium group</taxon>
        <taxon>Chryseobacterium</taxon>
    </lineage>
</organism>
<comment type="caution">
    <text evidence="2">The sequence shown here is derived from an EMBL/GenBank/DDBJ whole genome shotgun (WGS) entry which is preliminary data.</text>
</comment>
<protein>
    <submittedName>
        <fullName evidence="2">DUF4345 domain-containing protein</fullName>
    </submittedName>
</protein>
<dbReference type="OrthoDB" id="4549167at2"/>